<keyword evidence="2 4" id="KW-0012">Acyltransferase</keyword>
<dbReference type="Pfam" id="PF13508">
    <property type="entry name" value="Acetyltransf_7"/>
    <property type="match status" value="1"/>
</dbReference>
<evidence type="ECO:0000256" key="2">
    <source>
        <dbReference type="ARBA" id="ARBA00023315"/>
    </source>
</evidence>
<dbReference type="EMBL" id="SJPT01000010">
    <property type="protein sequence ID" value="TWU17743.1"/>
    <property type="molecule type" value="Genomic_DNA"/>
</dbReference>
<evidence type="ECO:0000256" key="1">
    <source>
        <dbReference type="ARBA" id="ARBA00022679"/>
    </source>
</evidence>
<dbReference type="OrthoDB" id="88131at2"/>
<dbReference type="SUPFAM" id="SSF55729">
    <property type="entry name" value="Acyl-CoA N-acyltransferases (Nat)"/>
    <property type="match status" value="1"/>
</dbReference>
<dbReference type="Gene3D" id="3.40.630.30">
    <property type="match status" value="1"/>
</dbReference>
<dbReference type="NCBIfam" id="NF007807">
    <property type="entry name" value="PRK10514.1"/>
    <property type="match status" value="1"/>
</dbReference>
<dbReference type="Proteomes" id="UP000316304">
    <property type="component" value="Unassembled WGS sequence"/>
</dbReference>
<dbReference type="PANTHER" id="PTHR43800:SF1">
    <property type="entry name" value="PEPTIDYL-LYSINE N-ACETYLTRANSFERASE YJAB"/>
    <property type="match status" value="1"/>
</dbReference>
<dbReference type="RefSeq" id="WP_146596925.1">
    <property type="nucleotide sequence ID" value="NZ_SJPT01000010.1"/>
</dbReference>
<dbReference type="PROSITE" id="PS51186">
    <property type="entry name" value="GNAT"/>
    <property type="match status" value="1"/>
</dbReference>
<keyword evidence="1 4" id="KW-0808">Transferase</keyword>
<dbReference type="InterPro" id="IPR016181">
    <property type="entry name" value="Acyl_CoA_acyltransferase"/>
</dbReference>
<keyword evidence="5" id="KW-1185">Reference proteome</keyword>
<name>A0A5C6BZQ6_9BACT</name>
<evidence type="ECO:0000259" key="3">
    <source>
        <dbReference type="PROSITE" id="PS51186"/>
    </source>
</evidence>
<organism evidence="4 5">
    <name type="scientific">Novipirellula galeiformis</name>
    <dbReference type="NCBI Taxonomy" id="2528004"/>
    <lineage>
        <taxon>Bacteria</taxon>
        <taxon>Pseudomonadati</taxon>
        <taxon>Planctomycetota</taxon>
        <taxon>Planctomycetia</taxon>
        <taxon>Pirellulales</taxon>
        <taxon>Pirellulaceae</taxon>
        <taxon>Novipirellula</taxon>
    </lineage>
</organism>
<dbReference type="GO" id="GO:0016747">
    <property type="term" value="F:acyltransferase activity, transferring groups other than amino-acyl groups"/>
    <property type="evidence" value="ECO:0007669"/>
    <property type="project" value="InterPro"/>
</dbReference>
<evidence type="ECO:0000313" key="5">
    <source>
        <dbReference type="Proteomes" id="UP000316304"/>
    </source>
</evidence>
<sequence length="147" mass="16492">MQIRQAVSDDHDVLLDIWLRSVRATHTFLSEDDIQFFLPLVRDQALVELELWVLVAEDDAAIGFMGLAGNQLEALFLAPEQRRRGGGRLLVQHAQQRKGLLSVDVNEQNPMAKRFYESCGFVVVGRSECDGSGKPFPLLQMRQLVAG</sequence>
<dbReference type="EC" id="2.3.1.-" evidence="4"/>
<gene>
    <name evidence="4" type="primary">yjaB</name>
    <name evidence="4" type="ORF">Pla52o_49580</name>
</gene>
<proteinExistence type="predicted"/>
<protein>
    <submittedName>
        <fullName evidence="4">Putative N-acetyltransferase YjaB</fullName>
        <ecNumber evidence="4">2.3.1.-</ecNumber>
    </submittedName>
</protein>
<dbReference type="PANTHER" id="PTHR43800">
    <property type="entry name" value="PEPTIDYL-LYSINE N-ACETYLTRANSFERASE YJAB"/>
    <property type="match status" value="1"/>
</dbReference>
<dbReference type="CDD" id="cd04301">
    <property type="entry name" value="NAT_SF"/>
    <property type="match status" value="1"/>
</dbReference>
<comment type="caution">
    <text evidence="4">The sequence shown here is derived from an EMBL/GenBank/DDBJ whole genome shotgun (WGS) entry which is preliminary data.</text>
</comment>
<accession>A0A5C6BZQ6</accession>
<reference evidence="4 5" key="1">
    <citation type="submission" date="2019-02" db="EMBL/GenBank/DDBJ databases">
        <title>Deep-cultivation of Planctomycetes and their phenomic and genomic characterization uncovers novel biology.</title>
        <authorList>
            <person name="Wiegand S."/>
            <person name="Jogler M."/>
            <person name="Boedeker C."/>
            <person name="Pinto D."/>
            <person name="Vollmers J."/>
            <person name="Rivas-Marin E."/>
            <person name="Kohn T."/>
            <person name="Peeters S.H."/>
            <person name="Heuer A."/>
            <person name="Rast P."/>
            <person name="Oberbeckmann S."/>
            <person name="Bunk B."/>
            <person name="Jeske O."/>
            <person name="Meyerdierks A."/>
            <person name="Storesund J.E."/>
            <person name="Kallscheuer N."/>
            <person name="Luecker S."/>
            <person name="Lage O.M."/>
            <person name="Pohl T."/>
            <person name="Merkel B.J."/>
            <person name="Hornburger P."/>
            <person name="Mueller R.-W."/>
            <person name="Bruemmer F."/>
            <person name="Labrenz M."/>
            <person name="Spormann A.M."/>
            <person name="Op Den Camp H."/>
            <person name="Overmann J."/>
            <person name="Amann R."/>
            <person name="Jetten M.S.M."/>
            <person name="Mascher T."/>
            <person name="Medema M.H."/>
            <person name="Devos D.P."/>
            <person name="Kaster A.-K."/>
            <person name="Ovreas L."/>
            <person name="Rohde M."/>
            <person name="Galperin M.Y."/>
            <person name="Jogler C."/>
        </authorList>
    </citation>
    <scope>NUCLEOTIDE SEQUENCE [LARGE SCALE GENOMIC DNA]</scope>
    <source>
        <strain evidence="4 5">Pla52o</strain>
    </source>
</reference>
<dbReference type="AlphaFoldDB" id="A0A5C6BZQ6"/>
<feature type="domain" description="N-acetyltransferase" evidence="3">
    <location>
        <begin position="1"/>
        <end position="143"/>
    </location>
</feature>
<evidence type="ECO:0000313" key="4">
    <source>
        <dbReference type="EMBL" id="TWU17743.1"/>
    </source>
</evidence>
<dbReference type="InterPro" id="IPR000182">
    <property type="entry name" value="GNAT_dom"/>
</dbReference>